<comment type="caution">
    <text evidence="2">The sequence shown here is derived from an EMBL/GenBank/DDBJ whole genome shotgun (WGS) entry which is preliminary data.</text>
</comment>
<feature type="compositionally biased region" description="Low complexity" evidence="1">
    <location>
        <begin position="1"/>
        <end position="17"/>
    </location>
</feature>
<keyword evidence="3" id="KW-1185">Reference proteome</keyword>
<evidence type="ECO:0000256" key="1">
    <source>
        <dbReference type="SAM" id="MobiDB-lite"/>
    </source>
</evidence>
<sequence length="330" mass="34704">MCQHRAAAPPGARPRAGLSLPVAGRGPGPEGGALMCTLVGRASGTRWRLASNSDNPYTVQSHVIGVVDAAEPFVGAVVRCPGDEVVAWDGMVTRGVNRAGFAFTYAYVPDEAAAPERKDEKLPAQTWSHEMMATTTTVAGALDFMRARLGSILSGNYLMADTTGAAVIAEVSAGRLSLTHPRGETIACANVWQTSADPVPPGWGDETASAERSGRSWHLLGDDAAPPAQVLTDHEGLAVDPSGRGRSICNHGVEMGTIASEVLDGGTGTLWWSYGWPCGHAQGHEQVQRASWGRFLGFRVDRLRADAELTTVDGQVTAAGVQALTDEPRP</sequence>
<organism evidence="2 3">
    <name type="scientific">Nocardioides aquiterrae</name>
    <dbReference type="NCBI Taxonomy" id="203799"/>
    <lineage>
        <taxon>Bacteria</taxon>
        <taxon>Bacillati</taxon>
        <taxon>Actinomycetota</taxon>
        <taxon>Actinomycetes</taxon>
        <taxon>Propionibacteriales</taxon>
        <taxon>Nocardioidaceae</taxon>
        <taxon>Nocardioides</taxon>
    </lineage>
</organism>
<feature type="region of interest" description="Disordered" evidence="1">
    <location>
        <begin position="1"/>
        <end position="24"/>
    </location>
</feature>
<evidence type="ECO:0000313" key="3">
    <source>
        <dbReference type="Proteomes" id="UP001499979"/>
    </source>
</evidence>
<proteinExistence type="predicted"/>
<evidence type="ECO:0008006" key="4">
    <source>
        <dbReference type="Google" id="ProtNLM"/>
    </source>
</evidence>
<accession>A0ABN1U732</accession>
<reference evidence="2 3" key="1">
    <citation type="journal article" date="2019" name="Int. J. Syst. Evol. Microbiol.">
        <title>The Global Catalogue of Microorganisms (GCM) 10K type strain sequencing project: providing services to taxonomists for standard genome sequencing and annotation.</title>
        <authorList>
            <consortium name="The Broad Institute Genomics Platform"/>
            <consortium name="The Broad Institute Genome Sequencing Center for Infectious Disease"/>
            <person name="Wu L."/>
            <person name="Ma J."/>
        </authorList>
    </citation>
    <scope>NUCLEOTIDE SEQUENCE [LARGE SCALE GENOMIC DNA]</scope>
    <source>
        <strain evidence="2 3">JCM 11813</strain>
    </source>
</reference>
<dbReference type="Gene3D" id="3.60.60.10">
    <property type="entry name" value="Penicillin V Acylase, Chain A"/>
    <property type="match status" value="1"/>
</dbReference>
<evidence type="ECO:0000313" key="2">
    <source>
        <dbReference type="EMBL" id="GAA1125490.1"/>
    </source>
</evidence>
<protein>
    <recommendedName>
        <fullName evidence="4">DUF4241 domain-containing protein</fullName>
    </recommendedName>
</protein>
<gene>
    <name evidence="2" type="ORF">GCM10009606_01480</name>
</gene>
<name>A0ABN1U732_9ACTN</name>
<dbReference type="Proteomes" id="UP001499979">
    <property type="component" value="Unassembled WGS sequence"/>
</dbReference>
<dbReference type="EMBL" id="BAAAJE010000001">
    <property type="protein sequence ID" value="GAA1125490.1"/>
    <property type="molecule type" value="Genomic_DNA"/>
</dbReference>